<keyword evidence="1" id="KW-0418">Kinase</keyword>
<dbReference type="PANTHER" id="PTHR21310">
    <property type="entry name" value="AMINOGLYCOSIDE PHOSPHOTRANSFERASE-RELATED-RELATED"/>
    <property type="match status" value="1"/>
</dbReference>
<dbReference type="Gene3D" id="3.90.1200.10">
    <property type="match status" value="1"/>
</dbReference>
<dbReference type="InterPro" id="IPR051678">
    <property type="entry name" value="AGP_Transferase"/>
</dbReference>
<evidence type="ECO:0000313" key="2">
    <source>
        <dbReference type="Proteomes" id="UP000030151"/>
    </source>
</evidence>
<gene>
    <name evidence="1" type="ORF">X797_003502</name>
</gene>
<reference evidence="1 2" key="1">
    <citation type="submission" date="2014-02" db="EMBL/GenBank/DDBJ databases">
        <title>The genome sequence of the entomopathogenic fungus Metarhizium robertsii ARSEF 2575.</title>
        <authorList>
            <person name="Giuliano Garisto Donzelli B."/>
            <person name="Roe B.A."/>
            <person name="Macmil S.L."/>
            <person name="Krasnoff S.B."/>
            <person name="Gibson D.M."/>
        </authorList>
    </citation>
    <scope>NUCLEOTIDE SEQUENCE [LARGE SCALE GENOMIC DNA]</scope>
    <source>
        <strain evidence="1 2">ARSEF 2575</strain>
    </source>
</reference>
<sequence length="251" mass="28867">MATTQEIHVRKPKGSDVTLFDKVSWRVNSSCIKRTLCHYERQITTQGDLYIPPTTFPQRLRTDEAVLQYLFAKTDIPLPRSLCAFESIGAFFHLTEHVSGIAMSDLSEPNKQFVKRQLVQHVKALQNLHSDTPGVPGQQLLCPPLRVNAGKWRVNSCWKPRADLPKEDYVFCHNDLRQDNVIVNPISLKIVAILNWESGGFWPEWFEMAFWELAGPNAVLEGEVNNTERCREWLLKNCEEVVMPPLLRQDQ</sequence>
<dbReference type="InterPro" id="IPR011009">
    <property type="entry name" value="Kinase-like_dom_sf"/>
</dbReference>
<comment type="caution">
    <text evidence="1">The sequence shown here is derived from an EMBL/GenBank/DDBJ whole genome shotgun (WGS) entry which is preliminary data.</text>
</comment>
<dbReference type="PANTHER" id="PTHR21310:SF15">
    <property type="entry name" value="AMINOGLYCOSIDE PHOSPHOTRANSFERASE DOMAIN-CONTAINING PROTEIN"/>
    <property type="match status" value="1"/>
</dbReference>
<evidence type="ECO:0000313" key="1">
    <source>
        <dbReference type="EMBL" id="EXV03703.1"/>
    </source>
</evidence>
<organism evidence="1 2">
    <name type="scientific">Metarhizium robertsii</name>
    <dbReference type="NCBI Taxonomy" id="568076"/>
    <lineage>
        <taxon>Eukaryota</taxon>
        <taxon>Fungi</taxon>
        <taxon>Dikarya</taxon>
        <taxon>Ascomycota</taxon>
        <taxon>Pezizomycotina</taxon>
        <taxon>Sordariomycetes</taxon>
        <taxon>Hypocreomycetidae</taxon>
        <taxon>Hypocreales</taxon>
        <taxon>Clavicipitaceae</taxon>
        <taxon>Metarhizium</taxon>
    </lineage>
</organism>
<dbReference type="OrthoDB" id="4959733at2759"/>
<name>A0A0A1V2A0_9HYPO</name>
<accession>A0A0A1V2A0</accession>
<dbReference type="SUPFAM" id="SSF56112">
    <property type="entry name" value="Protein kinase-like (PK-like)"/>
    <property type="match status" value="1"/>
</dbReference>
<dbReference type="GO" id="GO:0016301">
    <property type="term" value="F:kinase activity"/>
    <property type="evidence" value="ECO:0007669"/>
    <property type="project" value="UniProtKB-KW"/>
</dbReference>
<keyword evidence="1" id="KW-0808">Transferase</keyword>
<dbReference type="AlphaFoldDB" id="A0A0A1V2A0"/>
<dbReference type="EMBL" id="JELW01000003">
    <property type="protein sequence ID" value="EXV03703.1"/>
    <property type="molecule type" value="Genomic_DNA"/>
</dbReference>
<protein>
    <submittedName>
        <fullName evidence="1">Aminoglycoside 3'-phosphotransferase/choline kinase domain protein</fullName>
    </submittedName>
</protein>
<dbReference type="HOGENOM" id="CLU_069864_1_0_1"/>
<proteinExistence type="predicted"/>
<dbReference type="Proteomes" id="UP000030151">
    <property type="component" value="Unassembled WGS sequence"/>
</dbReference>
<dbReference type="eggNOG" id="ENOG502SJF8">
    <property type="taxonomic scope" value="Eukaryota"/>
</dbReference>